<gene>
    <name evidence="1" type="ORF">Amon01_000628100</name>
</gene>
<name>A0A9W7DIV4_AMBMO</name>
<protein>
    <submittedName>
        <fullName evidence="1">Unnamed protein product</fullName>
    </submittedName>
</protein>
<comment type="caution">
    <text evidence="1">The sequence shown here is derived from an EMBL/GenBank/DDBJ whole genome shotgun (WGS) entry which is preliminary data.</text>
</comment>
<sequence length="193" mass="21556">MTQISEDDEVWNYIPNTVSFLKLSFNPEANDHHSTSPATTTAATLATASTSTTSSSTTTITNKAKLAGITIPSTIPQLDIQFCFKGLLLPEFNNFKIIYINSDEPQWSDCVAKHSLHDRFVRINLATETTKVRIITSKVDDILVCCPDYCKGGLDACVVSDRFASGFEKLNTRQGVLFVRRAIEKHKGYQYFY</sequence>
<dbReference type="Proteomes" id="UP001165063">
    <property type="component" value="Unassembled WGS sequence"/>
</dbReference>
<evidence type="ECO:0000313" key="1">
    <source>
        <dbReference type="EMBL" id="GMG40548.1"/>
    </source>
</evidence>
<evidence type="ECO:0000313" key="2">
    <source>
        <dbReference type="Proteomes" id="UP001165063"/>
    </source>
</evidence>
<accession>A0A9W7DIV4</accession>
<proteinExistence type="predicted"/>
<organism evidence="1 2">
    <name type="scientific">Ambrosiozyma monospora</name>
    <name type="common">Yeast</name>
    <name type="synonym">Endomycopsis monosporus</name>
    <dbReference type="NCBI Taxonomy" id="43982"/>
    <lineage>
        <taxon>Eukaryota</taxon>
        <taxon>Fungi</taxon>
        <taxon>Dikarya</taxon>
        <taxon>Ascomycota</taxon>
        <taxon>Saccharomycotina</taxon>
        <taxon>Pichiomycetes</taxon>
        <taxon>Pichiales</taxon>
        <taxon>Pichiaceae</taxon>
        <taxon>Ambrosiozyma</taxon>
    </lineage>
</organism>
<keyword evidence="2" id="KW-1185">Reference proteome</keyword>
<reference evidence="1" key="1">
    <citation type="submission" date="2023-04" db="EMBL/GenBank/DDBJ databases">
        <title>Ambrosiozyma monospora NBRC 1965.</title>
        <authorList>
            <person name="Ichikawa N."/>
            <person name="Sato H."/>
            <person name="Tonouchi N."/>
        </authorList>
    </citation>
    <scope>NUCLEOTIDE SEQUENCE</scope>
    <source>
        <strain evidence="1">NBRC 1965</strain>
    </source>
</reference>
<dbReference type="EMBL" id="BSXU01003903">
    <property type="protein sequence ID" value="GMG40548.1"/>
    <property type="molecule type" value="Genomic_DNA"/>
</dbReference>
<dbReference type="AlphaFoldDB" id="A0A9W7DIV4"/>